<dbReference type="SUPFAM" id="SSF88713">
    <property type="entry name" value="Glycoside hydrolase/deacetylase"/>
    <property type="match status" value="1"/>
</dbReference>
<dbReference type="PROSITE" id="PS51677">
    <property type="entry name" value="NODB"/>
    <property type="match status" value="1"/>
</dbReference>
<dbReference type="STRING" id="1442368.A0A0D2GZ69"/>
<dbReference type="InterPro" id="IPR037950">
    <property type="entry name" value="PgdA-like"/>
</dbReference>
<dbReference type="InterPro" id="IPR002509">
    <property type="entry name" value="NODB_dom"/>
</dbReference>
<evidence type="ECO:0000313" key="3">
    <source>
        <dbReference type="Proteomes" id="UP000053029"/>
    </source>
</evidence>
<dbReference type="HOGENOM" id="CLU_029940_1_0_1"/>
<dbReference type="PANTHER" id="PTHR47561">
    <property type="entry name" value="POLYSACCHARIDE DEACETYLASE FAMILY PROTEIN (AFU_ORTHOLOGUE AFUA_6G05030)"/>
    <property type="match status" value="1"/>
</dbReference>
<dbReference type="Gene3D" id="3.20.20.370">
    <property type="entry name" value="Glycoside hydrolase/deacetylase"/>
    <property type="match status" value="1"/>
</dbReference>
<gene>
    <name evidence="2" type="ORF">Z517_01744</name>
</gene>
<keyword evidence="3" id="KW-1185">Reference proteome</keyword>
<dbReference type="OrthoDB" id="2125469at2759"/>
<evidence type="ECO:0000259" key="1">
    <source>
        <dbReference type="PROSITE" id="PS51677"/>
    </source>
</evidence>
<dbReference type="PANTHER" id="PTHR47561:SF1">
    <property type="entry name" value="POLYSACCHARIDE DEACETYLASE FAMILY PROTEIN (AFU_ORTHOLOGUE AFUA_6G05030)"/>
    <property type="match status" value="1"/>
</dbReference>
<dbReference type="VEuPathDB" id="FungiDB:Z517_01744"/>
<name>A0A0D2GZ69_9EURO</name>
<accession>A0A0D2GZ69</accession>
<dbReference type="Pfam" id="PF01522">
    <property type="entry name" value="Polysacc_deac_1"/>
    <property type="match status" value="1"/>
</dbReference>
<evidence type="ECO:0000313" key="2">
    <source>
        <dbReference type="EMBL" id="KIW86348.1"/>
    </source>
</evidence>
<proteinExistence type="predicted"/>
<reference evidence="2 3" key="1">
    <citation type="submission" date="2015-01" db="EMBL/GenBank/DDBJ databases">
        <title>The Genome Sequence of Fonsecaea pedrosoi CBS 271.37.</title>
        <authorList>
            <consortium name="The Broad Institute Genomics Platform"/>
            <person name="Cuomo C."/>
            <person name="de Hoog S."/>
            <person name="Gorbushina A."/>
            <person name="Stielow B."/>
            <person name="Teixiera M."/>
            <person name="Abouelleil A."/>
            <person name="Chapman S.B."/>
            <person name="Priest M."/>
            <person name="Young S.K."/>
            <person name="Wortman J."/>
            <person name="Nusbaum C."/>
            <person name="Birren B."/>
        </authorList>
    </citation>
    <scope>NUCLEOTIDE SEQUENCE [LARGE SCALE GENOMIC DNA]</scope>
    <source>
        <strain evidence="2 3">CBS 271.37</strain>
    </source>
</reference>
<dbReference type="InterPro" id="IPR011330">
    <property type="entry name" value="Glyco_hydro/deAcase_b/a-brl"/>
</dbReference>
<dbReference type="EMBL" id="KN846969">
    <property type="protein sequence ID" value="KIW86348.1"/>
    <property type="molecule type" value="Genomic_DNA"/>
</dbReference>
<dbReference type="GO" id="GO:0005975">
    <property type="term" value="P:carbohydrate metabolic process"/>
    <property type="evidence" value="ECO:0007669"/>
    <property type="project" value="InterPro"/>
</dbReference>
<sequence>MGKKRVLIGYGIDVDAVSGWINTIDGSHADPTDVSRGVFGATVGIDRLLKLWERYHIKTSWFVPAHSIESFPEQIAKVRDAGHEIGLHGYTHEFVSTLTEEQQRDVLRRSINVLTSFVGKKPRGWTAPAWATSRECVKLLEEFGIEYDHSFMHHDFQPYYLPHINTDPWKETDTSKDAETWMVPMSAWKDSSVVEIPANWHLDDWPPFQFSFKGPSHGYVDPWALEKLWRDQFSFCYREYDTFIFPISIHPQVSGKPQVLLMHERFIEFVNEHEGVEWVTMDQMVDEFKAGNIQGATVKGGQKGK</sequence>
<organism evidence="2 3">
    <name type="scientific">Fonsecaea pedrosoi CBS 271.37</name>
    <dbReference type="NCBI Taxonomy" id="1442368"/>
    <lineage>
        <taxon>Eukaryota</taxon>
        <taxon>Fungi</taxon>
        <taxon>Dikarya</taxon>
        <taxon>Ascomycota</taxon>
        <taxon>Pezizomycotina</taxon>
        <taxon>Eurotiomycetes</taxon>
        <taxon>Chaetothyriomycetidae</taxon>
        <taxon>Chaetothyriales</taxon>
        <taxon>Herpotrichiellaceae</taxon>
        <taxon>Fonsecaea</taxon>
    </lineage>
</organism>
<protein>
    <recommendedName>
        <fullName evidence="1">NodB homology domain-containing protein</fullName>
    </recommendedName>
</protein>
<feature type="domain" description="NodB homology" evidence="1">
    <location>
        <begin position="31"/>
        <end position="236"/>
    </location>
</feature>
<dbReference type="RefSeq" id="XP_013290156.1">
    <property type="nucleotide sequence ID" value="XM_013434702.1"/>
</dbReference>
<dbReference type="AlphaFoldDB" id="A0A0D2GZ69"/>
<dbReference type="GO" id="GO:0016810">
    <property type="term" value="F:hydrolase activity, acting on carbon-nitrogen (but not peptide) bonds"/>
    <property type="evidence" value="ECO:0007669"/>
    <property type="project" value="InterPro"/>
</dbReference>
<dbReference type="GeneID" id="25301234"/>
<dbReference type="CDD" id="cd10938">
    <property type="entry name" value="CE4_HpPgdA_like"/>
    <property type="match status" value="1"/>
</dbReference>
<dbReference type="Proteomes" id="UP000053029">
    <property type="component" value="Unassembled WGS sequence"/>
</dbReference>